<evidence type="ECO:0000313" key="2">
    <source>
        <dbReference type="EMBL" id="MFD2203747.1"/>
    </source>
</evidence>
<feature type="transmembrane region" description="Helical" evidence="1">
    <location>
        <begin position="9"/>
        <end position="35"/>
    </location>
</feature>
<accession>A0ABW5BC97</accession>
<organism evidence="2 3">
    <name type="scientific">Shivajiella indica</name>
    <dbReference type="NCBI Taxonomy" id="872115"/>
    <lineage>
        <taxon>Bacteria</taxon>
        <taxon>Pseudomonadati</taxon>
        <taxon>Bacteroidota</taxon>
        <taxon>Cytophagia</taxon>
        <taxon>Cytophagales</taxon>
        <taxon>Cyclobacteriaceae</taxon>
        <taxon>Shivajiella</taxon>
    </lineage>
</organism>
<name>A0ABW5BC97_9BACT</name>
<dbReference type="EMBL" id="JBHUIV010000034">
    <property type="protein sequence ID" value="MFD2203747.1"/>
    <property type="molecule type" value="Genomic_DNA"/>
</dbReference>
<feature type="transmembrane region" description="Helical" evidence="1">
    <location>
        <begin position="70"/>
        <end position="87"/>
    </location>
</feature>
<feature type="transmembrane region" description="Helical" evidence="1">
    <location>
        <begin position="41"/>
        <end position="58"/>
    </location>
</feature>
<reference evidence="3" key="1">
    <citation type="journal article" date="2019" name="Int. J. Syst. Evol. Microbiol.">
        <title>The Global Catalogue of Microorganisms (GCM) 10K type strain sequencing project: providing services to taxonomists for standard genome sequencing and annotation.</title>
        <authorList>
            <consortium name="The Broad Institute Genomics Platform"/>
            <consortium name="The Broad Institute Genome Sequencing Center for Infectious Disease"/>
            <person name="Wu L."/>
            <person name="Ma J."/>
        </authorList>
    </citation>
    <scope>NUCLEOTIDE SEQUENCE [LARGE SCALE GENOMIC DNA]</scope>
    <source>
        <strain evidence="3">KCTC 19812</strain>
    </source>
</reference>
<dbReference type="Proteomes" id="UP001597414">
    <property type="component" value="Unassembled WGS sequence"/>
</dbReference>
<keyword evidence="1" id="KW-1133">Transmembrane helix</keyword>
<keyword evidence="3" id="KW-1185">Reference proteome</keyword>
<gene>
    <name evidence="2" type="ORF">ACFSKV_19380</name>
</gene>
<evidence type="ECO:0000256" key="1">
    <source>
        <dbReference type="SAM" id="Phobius"/>
    </source>
</evidence>
<keyword evidence="1" id="KW-0812">Transmembrane</keyword>
<comment type="caution">
    <text evidence="2">The sequence shown here is derived from an EMBL/GenBank/DDBJ whole genome shotgun (WGS) entry which is preliminary data.</text>
</comment>
<evidence type="ECO:0000313" key="3">
    <source>
        <dbReference type="Proteomes" id="UP001597414"/>
    </source>
</evidence>
<feature type="transmembrane region" description="Helical" evidence="1">
    <location>
        <begin position="99"/>
        <end position="117"/>
    </location>
</feature>
<keyword evidence="1" id="KW-0472">Membrane</keyword>
<proteinExistence type="predicted"/>
<sequence length="127" mass="15008">MMRVFKNPYFVLACLIFWVNQVLEKYFGIFIPWIHEYLDDLLAMPVVLGITLQIFRWIHPQKGKFRFSKIQVAVGWLYFSFLFEFLLPKWSKIYTSDIWDVLAYGIGSLAFFVLINVNSTSNNAPKL</sequence>
<dbReference type="RefSeq" id="WP_380806673.1">
    <property type="nucleotide sequence ID" value="NZ_JBHUIV010000034.1"/>
</dbReference>
<protein>
    <submittedName>
        <fullName evidence="2">Magnesium citrate secondary transporter</fullName>
    </submittedName>
</protein>